<proteinExistence type="predicted"/>
<reference evidence="3" key="1">
    <citation type="submission" date="2020-05" db="EMBL/GenBank/DDBJ databases">
        <authorList>
            <person name="Chiriac C."/>
            <person name="Salcher M."/>
            <person name="Ghai R."/>
            <person name="Kavagutti S V."/>
        </authorList>
    </citation>
    <scope>NUCLEOTIDE SEQUENCE</scope>
</reference>
<evidence type="ECO:0000313" key="3">
    <source>
        <dbReference type="EMBL" id="CAB4551795.1"/>
    </source>
</evidence>
<feature type="domain" description="DUF4349" evidence="2">
    <location>
        <begin position="75"/>
        <end position="281"/>
    </location>
</feature>
<evidence type="ECO:0000259" key="2">
    <source>
        <dbReference type="Pfam" id="PF14257"/>
    </source>
</evidence>
<keyword evidence="1" id="KW-0812">Transmembrane</keyword>
<keyword evidence="1" id="KW-1133">Transmembrane helix</keyword>
<organism evidence="3">
    <name type="scientific">freshwater metagenome</name>
    <dbReference type="NCBI Taxonomy" id="449393"/>
    <lineage>
        <taxon>unclassified sequences</taxon>
        <taxon>metagenomes</taxon>
        <taxon>ecological metagenomes</taxon>
    </lineage>
</organism>
<evidence type="ECO:0000256" key="1">
    <source>
        <dbReference type="SAM" id="Phobius"/>
    </source>
</evidence>
<accession>A0A6J6CKZ4</accession>
<sequence length="316" mass="32105">MNKRFAPAFGAASIALALGVTLGLSGCTSTDSMSSLEKDSMSMMAPDGAVSDAAIGMGSGIGLDSSVSGSPTVERSTIETAYLSLTSSAPQDAALKAGELVAQAGGFVQDSSWSPANEYSPEIAYLTVRVPADSIDVVLTALGTLGTVDSLSRSQSDVTLQVTDLNTRIASLQSSLDDLLALQSQATNVSDLITVEAAIAQRQAELDSLVAQQTYLNDQVGMSTIGVTISGAVGSTPTNQSFWDGLVAGWNSLAVAGAALIVGLGFALPWILLLAVIGAVVFAIVVALVRRSRGTAPAAKSTSKTAAKRATSASKK</sequence>
<dbReference type="AlphaFoldDB" id="A0A6J6CKZ4"/>
<keyword evidence="1" id="KW-0472">Membrane</keyword>
<dbReference type="InterPro" id="IPR025645">
    <property type="entry name" value="DUF4349"/>
</dbReference>
<gene>
    <name evidence="3" type="ORF">UFOPK1591_00089</name>
</gene>
<dbReference type="PROSITE" id="PS51257">
    <property type="entry name" value="PROKAR_LIPOPROTEIN"/>
    <property type="match status" value="1"/>
</dbReference>
<protein>
    <submittedName>
        <fullName evidence="3">Unannotated protein</fullName>
    </submittedName>
</protein>
<dbReference type="Pfam" id="PF14257">
    <property type="entry name" value="DUF4349"/>
    <property type="match status" value="1"/>
</dbReference>
<name>A0A6J6CKZ4_9ZZZZ</name>
<feature type="transmembrane region" description="Helical" evidence="1">
    <location>
        <begin position="267"/>
        <end position="289"/>
    </location>
</feature>
<dbReference type="EMBL" id="CAEZTD010000004">
    <property type="protein sequence ID" value="CAB4551795.1"/>
    <property type="molecule type" value="Genomic_DNA"/>
</dbReference>